<dbReference type="Proteomes" id="UP000305906">
    <property type="component" value="Unassembled WGS sequence"/>
</dbReference>
<gene>
    <name evidence="1" type="ORF">FE633_24335</name>
</gene>
<protein>
    <recommendedName>
        <fullName evidence="3">ImmA/IrrE family metallo-endopeptidase</fullName>
    </recommendedName>
</protein>
<name>A0A5R9FM88_9ACTN</name>
<dbReference type="AlphaFoldDB" id="A0A5R9FM88"/>
<keyword evidence="2" id="KW-1185">Reference proteome</keyword>
<accession>A0A5R9FM88</accession>
<evidence type="ECO:0000313" key="2">
    <source>
        <dbReference type="Proteomes" id="UP000305906"/>
    </source>
</evidence>
<proteinExistence type="predicted"/>
<evidence type="ECO:0000313" key="1">
    <source>
        <dbReference type="EMBL" id="TLS43709.1"/>
    </source>
</evidence>
<reference evidence="1 2" key="1">
    <citation type="submission" date="2019-05" db="EMBL/GenBank/DDBJ databases">
        <title>Streptomyces sp. NEAU-C151, a novel actinomycete isolated from soil.</title>
        <authorList>
            <person name="Han L."/>
            <person name="Jiang H."/>
        </authorList>
    </citation>
    <scope>NUCLEOTIDE SEQUENCE [LARGE SCALE GENOMIC DNA]</scope>
    <source>
        <strain evidence="1 2">NEAU-C151</strain>
    </source>
</reference>
<comment type="caution">
    <text evidence="1">The sequence shown here is derived from an EMBL/GenBank/DDBJ whole genome shotgun (WGS) entry which is preliminary data.</text>
</comment>
<sequence length="171" mass="19660">MNERHLRKRCKRTLRSLGIRPPLQVDVLCERLGEYRGRPIRLVPHSLPVPGPFGAWIATERADYILYQKETSRAHQDHIVLHEVGHILADHRSDESDGVSWQSTMPEISPDVIKRALRRTSYDEDHEREAELVATIVLEWASVLDRVTPRTPDDPSAHRVQAALSDRLGWL</sequence>
<organism evidence="1 2">
    <name type="scientific">Streptomyces montanus</name>
    <dbReference type="NCBI Taxonomy" id="2580423"/>
    <lineage>
        <taxon>Bacteria</taxon>
        <taxon>Bacillati</taxon>
        <taxon>Actinomycetota</taxon>
        <taxon>Actinomycetes</taxon>
        <taxon>Kitasatosporales</taxon>
        <taxon>Streptomycetaceae</taxon>
        <taxon>Streptomyces</taxon>
    </lineage>
</organism>
<dbReference type="EMBL" id="VBZC01000027">
    <property type="protein sequence ID" value="TLS43709.1"/>
    <property type="molecule type" value="Genomic_DNA"/>
</dbReference>
<evidence type="ECO:0008006" key="3">
    <source>
        <dbReference type="Google" id="ProtNLM"/>
    </source>
</evidence>